<evidence type="ECO:0000256" key="3">
    <source>
        <dbReference type="ARBA" id="ARBA00022691"/>
    </source>
</evidence>
<sequence>MESEVTDKYQITADTFSRLAERYQERFLEWPPYAQSYEWLLAEMAVTDVRLLDVACGPGSLGLYLKRRRPELRITGTDLAPGMLALARGNIPDGEFLLLDSRDIGTLEGQFDLCCCGFGLPYLDSSDLLQFIAGAHDKIRPGGLLYLSTMEGEPERSGWQTSSSGDRVFIHYHRGQELQALLEQQGFTVFKQFRQASTNGDTDLFIYARRNG</sequence>
<dbReference type="CDD" id="cd02440">
    <property type="entry name" value="AdoMet_MTases"/>
    <property type="match status" value="1"/>
</dbReference>
<keyword evidence="3" id="KW-0949">S-adenosyl-L-methionine</keyword>
<dbReference type="SUPFAM" id="SSF53335">
    <property type="entry name" value="S-adenosyl-L-methionine-dependent methyltransferases"/>
    <property type="match status" value="1"/>
</dbReference>
<dbReference type="RefSeq" id="WP_207380276.1">
    <property type="nucleotide sequence ID" value="NZ_CP071502.1"/>
</dbReference>
<dbReference type="InterPro" id="IPR041698">
    <property type="entry name" value="Methyltransf_25"/>
</dbReference>
<evidence type="ECO:0000256" key="1">
    <source>
        <dbReference type="ARBA" id="ARBA00022603"/>
    </source>
</evidence>
<keyword evidence="2" id="KW-0808">Transferase</keyword>
<dbReference type="GO" id="GO:0008168">
    <property type="term" value="F:methyltransferase activity"/>
    <property type="evidence" value="ECO:0007669"/>
    <property type="project" value="UniProtKB-KW"/>
</dbReference>
<evidence type="ECO:0000259" key="4">
    <source>
        <dbReference type="Pfam" id="PF13649"/>
    </source>
</evidence>
<protein>
    <submittedName>
        <fullName evidence="5">Class I SAM-dependent methyltransferase</fullName>
    </submittedName>
</protein>
<evidence type="ECO:0000313" key="5">
    <source>
        <dbReference type="EMBL" id="QSX36993.1"/>
    </source>
</evidence>
<reference evidence="5 6" key="1">
    <citation type="submission" date="2021-03" db="EMBL/GenBank/DDBJ databases">
        <title>Novel species identification of genus Shewanella.</title>
        <authorList>
            <person name="Liu G."/>
            <person name="Zhang Q."/>
        </authorList>
    </citation>
    <scope>NUCLEOTIDE SEQUENCE [LARGE SCALE GENOMIC DNA]</scope>
    <source>
        <strain evidence="5 6">FJAT-52962</strain>
    </source>
</reference>
<dbReference type="PANTHER" id="PTHR43464">
    <property type="entry name" value="METHYLTRANSFERASE"/>
    <property type="match status" value="1"/>
</dbReference>
<dbReference type="PANTHER" id="PTHR43464:SF19">
    <property type="entry name" value="UBIQUINONE BIOSYNTHESIS O-METHYLTRANSFERASE, MITOCHONDRIAL"/>
    <property type="match status" value="1"/>
</dbReference>
<gene>
    <name evidence="5" type="ORF">JYB85_17305</name>
</gene>
<organism evidence="5 6">
    <name type="scientific">Shewanella sedimentimangrovi</name>
    <dbReference type="NCBI Taxonomy" id="2814293"/>
    <lineage>
        <taxon>Bacteria</taxon>
        <taxon>Pseudomonadati</taxon>
        <taxon>Pseudomonadota</taxon>
        <taxon>Gammaproteobacteria</taxon>
        <taxon>Alteromonadales</taxon>
        <taxon>Shewanellaceae</taxon>
        <taxon>Shewanella</taxon>
    </lineage>
</organism>
<dbReference type="Pfam" id="PF13649">
    <property type="entry name" value="Methyltransf_25"/>
    <property type="match status" value="1"/>
</dbReference>
<feature type="domain" description="Methyltransferase" evidence="4">
    <location>
        <begin position="52"/>
        <end position="143"/>
    </location>
</feature>
<dbReference type="Proteomes" id="UP000663207">
    <property type="component" value="Chromosome"/>
</dbReference>
<dbReference type="InterPro" id="IPR029063">
    <property type="entry name" value="SAM-dependent_MTases_sf"/>
</dbReference>
<accession>A0ABX7QZM3</accession>
<keyword evidence="6" id="KW-1185">Reference proteome</keyword>
<dbReference type="GO" id="GO:0032259">
    <property type="term" value="P:methylation"/>
    <property type="evidence" value="ECO:0007669"/>
    <property type="project" value="UniProtKB-KW"/>
</dbReference>
<dbReference type="EMBL" id="CP071502">
    <property type="protein sequence ID" value="QSX36993.1"/>
    <property type="molecule type" value="Genomic_DNA"/>
</dbReference>
<dbReference type="Gene3D" id="3.40.50.150">
    <property type="entry name" value="Vaccinia Virus protein VP39"/>
    <property type="match status" value="1"/>
</dbReference>
<name>A0ABX7QZM3_9GAMM</name>
<proteinExistence type="predicted"/>
<evidence type="ECO:0000313" key="6">
    <source>
        <dbReference type="Proteomes" id="UP000663207"/>
    </source>
</evidence>
<keyword evidence="1 5" id="KW-0489">Methyltransferase</keyword>
<evidence type="ECO:0000256" key="2">
    <source>
        <dbReference type="ARBA" id="ARBA00022679"/>
    </source>
</evidence>